<protein>
    <recommendedName>
        <fullName evidence="1">F-box domain-containing protein</fullName>
    </recommendedName>
</protein>
<gene>
    <name evidence="2" type="ORF">D9611_005062</name>
</gene>
<reference evidence="2 3" key="1">
    <citation type="journal article" date="2020" name="ISME J.">
        <title>Uncovering the hidden diversity of litter-decomposition mechanisms in mushroom-forming fungi.</title>
        <authorList>
            <person name="Floudas D."/>
            <person name="Bentzer J."/>
            <person name="Ahren D."/>
            <person name="Johansson T."/>
            <person name="Persson P."/>
            <person name="Tunlid A."/>
        </authorList>
    </citation>
    <scope>NUCLEOTIDE SEQUENCE [LARGE SCALE GENOMIC DNA]</scope>
    <source>
        <strain evidence="2 3">CBS 175.51</strain>
    </source>
</reference>
<dbReference type="OrthoDB" id="2934873at2759"/>
<sequence>MSAAPGITLIEGDIDAQSAREDQVVPGLTCPIASIPTEILCKIFSLTCASVDIESTSLHLTPSFGPWIPSTPFIHTLIQVCKYWRETAYAQQELWRHFVVIDPLPPNSGREIDSQEIVIYKRQLQEIANVYGRKLTHLHYHVTWIYSPPFLGPPILLDTVLTYLGDRLVSLRLIGDIQPAFTGTETTYIHAPLLEELCLIGTHYAPKKLSYAFSAPKLKKLHLYNPRNVYLLPPFLPWEQLTHLSFGAPHTRAPSLTIRRDYIWYTSDVLSMLQQLLNLEYLHFSNVKLFSDAEDLLDLQQSAPIVIPRLRVLEICDRDVRLLCQGGGSIISAISTPVLETLDIMLVFSNINSPSIATSDLVASLQSFLRAHPGLKRIRVGFCGYWVGSQEGPPRTAILKMSGTRQFFRDYNGLQSGAGGPYTLRGTISSRTAELALRGTTYATDHFIDRFMEGEEIQYGGEADQHTLQVGTSLERGLLPEYKATSMARAIIEDILGGTYGVDDGERAFYKFIPT</sequence>
<accession>A0A8H5B3N9</accession>
<dbReference type="InterPro" id="IPR032675">
    <property type="entry name" value="LRR_dom_sf"/>
</dbReference>
<keyword evidence="3" id="KW-1185">Reference proteome</keyword>
<dbReference type="AlphaFoldDB" id="A0A8H5B3N9"/>
<evidence type="ECO:0000313" key="3">
    <source>
        <dbReference type="Proteomes" id="UP000541558"/>
    </source>
</evidence>
<name>A0A8H5B3N9_9AGAR</name>
<comment type="caution">
    <text evidence="2">The sequence shown here is derived from an EMBL/GenBank/DDBJ whole genome shotgun (WGS) entry which is preliminary data.</text>
</comment>
<dbReference type="EMBL" id="JAACJK010000220">
    <property type="protein sequence ID" value="KAF5315706.1"/>
    <property type="molecule type" value="Genomic_DNA"/>
</dbReference>
<evidence type="ECO:0000259" key="1">
    <source>
        <dbReference type="Pfam" id="PF12937"/>
    </source>
</evidence>
<evidence type="ECO:0000313" key="2">
    <source>
        <dbReference type="EMBL" id="KAF5315706.1"/>
    </source>
</evidence>
<proteinExistence type="predicted"/>
<dbReference type="Gene3D" id="1.20.1280.50">
    <property type="match status" value="1"/>
</dbReference>
<organism evidence="2 3">
    <name type="scientific">Ephemerocybe angulata</name>
    <dbReference type="NCBI Taxonomy" id="980116"/>
    <lineage>
        <taxon>Eukaryota</taxon>
        <taxon>Fungi</taxon>
        <taxon>Dikarya</taxon>
        <taxon>Basidiomycota</taxon>
        <taxon>Agaricomycotina</taxon>
        <taxon>Agaricomycetes</taxon>
        <taxon>Agaricomycetidae</taxon>
        <taxon>Agaricales</taxon>
        <taxon>Agaricineae</taxon>
        <taxon>Psathyrellaceae</taxon>
        <taxon>Ephemerocybe</taxon>
    </lineage>
</organism>
<dbReference type="Gene3D" id="3.80.10.10">
    <property type="entry name" value="Ribonuclease Inhibitor"/>
    <property type="match status" value="1"/>
</dbReference>
<feature type="domain" description="F-box" evidence="1">
    <location>
        <begin position="32"/>
        <end position="98"/>
    </location>
</feature>
<dbReference type="Pfam" id="PF12937">
    <property type="entry name" value="F-box-like"/>
    <property type="match status" value="1"/>
</dbReference>
<dbReference type="InterPro" id="IPR001810">
    <property type="entry name" value="F-box_dom"/>
</dbReference>
<dbReference type="SUPFAM" id="SSF52058">
    <property type="entry name" value="L domain-like"/>
    <property type="match status" value="1"/>
</dbReference>
<dbReference type="Proteomes" id="UP000541558">
    <property type="component" value="Unassembled WGS sequence"/>
</dbReference>